<dbReference type="Pfam" id="PF04389">
    <property type="entry name" value="Peptidase_M28"/>
    <property type="match status" value="1"/>
</dbReference>
<dbReference type="InterPro" id="IPR045175">
    <property type="entry name" value="M28_fam"/>
</dbReference>
<dbReference type="Pfam" id="PF13180">
    <property type="entry name" value="PDZ_2"/>
    <property type="match status" value="1"/>
</dbReference>
<dbReference type="PANTHER" id="PTHR12147">
    <property type="entry name" value="METALLOPEPTIDASE M28 FAMILY MEMBER"/>
    <property type="match status" value="1"/>
</dbReference>
<dbReference type="EMBL" id="SJPM01000002">
    <property type="protein sequence ID" value="TWU01786.1"/>
    <property type="molecule type" value="Genomic_DNA"/>
</dbReference>
<dbReference type="Gene3D" id="2.30.42.10">
    <property type="match status" value="1"/>
</dbReference>
<keyword evidence="4" id="KW-0645">Protease</keyword>
<sequence>MTYDNTMPRLAFFLVIFSAGSLIIHRDARADLNADLSFLTSDELQGRSSIDPTIHLAAQFLAERFEQIGLDTNLFDGGPLQSVDIPIGRQIGDVAKNYLLATGDSGRDALELAKDFTPMAIGVASGQAEAEMIWVGYGVQAEKLQYDDYAGVDVRGKIVVMLRKEPGPENPDSPFDGKENTRHAFFQTKVATAIDAGAIGIILVNDSASTERMIAQVESRRQAEVQRREAIEKQLTQLPAEAINIRKKLEDQLNLARESYQSLELEVQTARDGLMGMSEAGDQPQGGQVPSIDPNTNKKTRLPPVPVIAVSRPIADRWVQLATAANGGESRTLKQVTQRIDTTFQPDSFAIPGIRAKMQVDLTAAIVPSPNVIGTLEGAGELSDETIVIGAHYDHVGTGGYGSLAPGTVAVHNGADDNASGTAVMLRVAECLSKSLPSIPNRRRVVFIAFTGEERGLLGSQHYVEQPRFPITKTVAMINMDMVGRLLDNELTVYGTESADVMDTILDEANSKAGFKLDRIGSGYGPSDHASFYGAGVPVLFFFTGLHSDYHRPSDDFEKLNLDGMRRITDMICQVSERLATIPERPVYNQTENNVQIRRQLTVFMGVQLSQQPAEVVFSSILADGPAEAAGLLAGDRLVAVGGKPITQLDALFEQLRRRSPGDKLPLEVRRGDEVLKLDVTLRAR</sequence>
<feature type="region of interest" description="Disordered" evidence="2">
    <location>
        <begin position="276"/>
        <end position="302"/>
    </location>
</feature>
<gene>
    <name evidence="4" type="primary">ywaD</name>
    <name evidence="4" type="ORF">Pla100_15220</name>
</gene>
<dbReference type="InterPro" id="IPR001478">
    <property type="entry name" value="PDZ"/>
</dbReference>
<accession>A0A5C6ARR8</accession>
<reference evidence="4 5" key="1">
    <citation type="submission" date="2019-02" db="EMBL/GenBank/DDBJ databases">
        <title>Deep-cultivation of Planctomycetes and their phenomic and genomic characterization uncovers novel biology.</title>
        <authorList>
            <person name="Wiegand S."/>
            <person name="Jogler M."/>
            <person name="Boedeker C."/>
            <person name="Pinto D."/>
            <person name="Vollmers J."/>
            <person name="Rivas-Marin E."/>
            <person name="Kohn T."/>
            <person name="Peeters S.H."/>
            <person name="Heuer A."/>
            <person name="Rast P."/>
            <person name="Oberbeckmann S."/>
            <person name="Bunk B."/>
            <person name="Jeske O."/>
            <person name="Meyerdierks A."/>
            <person name="Storesund J.E."/>
            <person name="Kallscheuer N."/>
            <person name="Luecker S."/>
            <person name="Lage O.M."/>
            <person name="Pohl T."/>
            <person name="Merkel B.J."/>
            <person name="Hornburger P."/>
            <person name="Mueller R.-W."/>
            <person name="Bruemmer F."/>
            <person name="Labrenz M."/>
            <person name="Spormann A.M."/>
            <person name="Op Den Camp H."/>
            <person name="Overmann J."/>
            <person name="Amann R."/>
            <person name="Jetten M.S.M."/>
            <person name="Mascher T."/>
            <person name="Medema M.H."/>
            <person name="Devos D.P."/>
            <person name="Kaster A.-K."/>
            <person name="Ovreas L."/>
            <person name="Rohde M."/>
            <person name="Galperin M.Y."/>
            <person name="Jogler C."/>
        </authorList>
    </citation>
    <scope>NUCLEOTIDE SEQUENCE [LARGE SCALE GENOMIC DNA]</scope>
    <source>
        <strain evidence="4 5">Pla100</strain>
    </source>
</reference>
<dbReference type="InterPro" id="IPR036034">
    <property type="entry name" value="PDZ_sf"/>
</dbReference>
<dbReference type="EC" id="3.4.11.6" evidence="4"/>
<evidence type="ECO:0000256" key="1">
    <source>
        <dbReference type="SAM" id="Coils"/>
    </source>
</evidence>
<keyword evidence="4" id="KW-0378">Hydrolase</keyword>
<keyword evidence="1" id="KW-0175">Coiled coil</keyword>
<protein>
    <submittedName>
        <fullName evidence="4">Aminopeptidase YwaD</fullName>
        <ecNumber evidence="4">3.4.11.6</ecNumber>
    </submittedName>
</protein>
<name>A0A5C6ARR8_9BACT</name>
<keyword evidence="4" id="KW-0031">Aminopeptidase</keyword>
<dbReference type="SUPFAM" id="SSF53187">
    <property type="entry name" value="Zn-dependent exopeptidases"/>
    <property type="match status" value="1"/>
</dbReference>
<evidence type="ECO:0000313" key="5">
    <source>
        <dbReference type="Proteomes" id="UP000316213"/>
    </source>
</evidence>
<keyword evidence="5" id="KW-1185">Reference proteome</keyword>
<evidence type="ECO:0000256" key="2">
    <source>
        <dbReference type="SAM" id="MobiDB-lite"/>
    </source>
</evidence>
<evidence type="ECO:0000259" key="3">
    <source>
        <dbReference type="PROSITE" id="PS50106"/>
    </source>
</evidence>
<dbReference type="SMART" id="SM00228">
    <property type="entry name" value="PDZ"/>
    <property type="match status" value="1"/>
</dbReference>
<feature type="compositionally biased region" description="Polar residues" evidence="2">
    <location>
        <begin position="285"/>
        <end position="297"/>
    </location>
</feature>
<dbReference type="InterPro" id="IPR003137">
    <property type="entry name" value="PA_domain"/>
</dbReference>
<dbReference type="GO" id="GO:0004177">
    <property type="term" value="F:aminopeptidase activity"/>
    <property type="evidence" value="ECO:0007669"/>
    <property type="project" value="UniProtKB-KW"/>
</dbReference>
<dbReference type="PROSITE" id="PS50106">
    <property type="entry name" value="PDZ"/>
    <property type="match status" value="1"/>
</dbReference>
<dbReference type="PANTHER" id="PTHR12147:SF26">
    <property type="entry name" value="PEPTIDASE M28 DOMAIN-CONTAINING PROTEIN"/>
    <property type="match status" value="1"/>
</dbReference>
<dbReference type="GO" id="GO:0008235">
    <property type="term" value="F:metalloexopeptidase activity"/>
    <property type="evidence" value="ECO:0007669"/>
    <property type="project" value="InterPro"/>
</dbReference>
<feature type="coiled-coil region" evidence="1">
    <location>
        <begin position="214"/>
        <end position="266"/>
    </location>
</feature>
<dbReference type="CDD" id="cd05663">
    <property type="entry name" value="M28_like_PA_PDZ_associated"/>
    <property type="match status" value="1"/>
</dbReference>
<dbReference type="AlphaFoldDB" id="A0A5C6ARR8"/>
<dbReference type="SUPFAM" id="SSF52025">
    <property type="entry name" value="PA domain"/>
    <property type="match status" value="1"/>
</dbReference>
<feature type="domain" description="PDZ" evidence="3">
    <location>
        <begin position="594"/>
        <end position="673"/>
    </location>
</feature>
<dbReference type="OrthoDB" id="9762302at2"/>
<comment type="caution">
    <text evidence="4">The sequence shown here is derived from an EMBL/GenBank/DDBJ whole genome shotgun (WGS) entry which is preliminary data.</text>
</comment>
<dbReference type="Gene3D" id="3.50.30.30">
    <property type="match status" value="1"/>
</dbReference>
<dbReference type="InterPro" id="IPR046450">
    <property type="entry name" value="PA_dom_sf"/>
</dbReference>
<dbReference type="SUPFAM" id="SSF50156">
    <property type="entry name" value="PDZ domain-like"/>
    <property type="match status" value="1"/>
</dbReference>
<dbReference type="Proteomes" id="UP000316213">
    <property type="component" value="Unassembled WGS sequence"/>
</dbReference>
<proteinExistence type="predicted"/>
<evidence type="ECO:0000313" key="4">
    <source>
        <dbReference type="EMBL" id="TWU01786.1"/>
    </source>
</evidence>
<dbReference type="Pfam" id="PF02225">
    <property type="entry name" value="PA"/>
    <property type="match status" value="1"/>
</dbReference>
<dbReference type="InterPro" id="IPR007484">
    <property type="entry name" value="Peptidase_M28"/>
</dbReference>
<dbReference type="RefSeq" id="WP_146577018.1">
    <property type="nucleotide sequence ID" value="NZ_SJPM01000002.1"/>
</dbReference>
<organism evidence="4 5">
    <name type="scientific">Neorhodopirellula pilleata</name>
    <dbReference type="NCBI Taxonomy" id="2714738"/>
    <lineage>
        <taxon>Bacteria</taxon>
        <taxon>Pseudomonadati</taxon>
        <taxon>Planctomycetota</taxon>
        <taxon>Planctomycetia</taxon>
        <taxon>Pirellulales</taxon>
        <taxon>Pirellulaceae</taxon>
        <taxon>Neorhodopirellula</taxon>
    </lineage>
</organism>
<dbReference type="GO" id="GO:0006508">
    <property type="term" value="P:proteolysis"/>
    <property type="evidence" value="ECO:0007669"/>
    <property type="project" value="InterPro"/>
</dbReference>
<dbReference type="Gene3D" id="3.40.630.10">
    <property type="entry name" value="Zn peptidases"/>
    <property type="match status" value="1"/>
</dbReference>